<dbReference type="PANTHER" id="PTHR36832">
    <property type="entry name" value="SLR1174 PROTEIN-RELATED"/>
    <property type="match status" value="1"/>
</dbReference>
<keyword evidence="1" id="KW-1133">Transmembrane helix</keyword>
<evidence type="ECO:0000313" key="2">
    <source>
        <dbReference type="EMBL" id="MBP2380712.1"/>
    </source>
</evidence>
<protein>
    <submittedName>
        <fullName evidence="2">ABC-2 type transport system permease protein</fullName>
    </submittedName>
</protein>
<comment type="caution">
    <text evidence="2">The sequence shown here is derived from an EMBL/GenBank/DDBJ whole genome shotgun (WGS) entry which is preliminary data.</text>
</comment>
<feature type="transmembrane region" description="Helical" evidence="1">
    <location>
        <begin position="249"/>
        <end position="267"/>
    </location>
</feature>
<feature type="transmembrane region" description="Helical" evidence="1">
    <location>
        <begin position="158"/>
        <end position="187"/>
    </location>
</feature>
<dbReference type="PANTHER" id="PTHR36832:SF1">
    <property type="entry name" value="SLR1174 PROTEIN"/>
    <property type="match status" value="1"/>
</dbReference>
<dbReference type="InterPro" id="IPR010390">
    <property type="entry name" value="ABC-2_transporter-like"/>
</dbReference>
<accession>A0ABS4WWY3</accession>
<sequence length="279" mass="29285">MSSMTAASPRPVGSSRTLLATGLALFGRDLTVTLTNRAWVVLLQLGAVAPPVVSLLVWTGAIARGATPPVPADRIVTWFVLVAVVSMVTSSWTASFLAEDIRTGGLSIWLVRPCPALAHLVANNLAEKAVKLLVLLPMVAALGLVVHRQVRLPADPALWAAALAAVICAAVLGFVLDVLVGCLAFWFEDVEGVQGIVTLAQRLLSGAVVPLMLLPAGVQDAVRFQPFRFTLAYPLEVLTGSGTAELADWLALLGWTGAALAVLALVWSRGVRRYEAAGA</sequence>
<keyword evidence="1" id="KW-0812">Transmembrane</keyword>
<dbReference type="Proteomes" id="UP001519290">
    <property type="component" value="Unassembled WGS sequence"/>
</dbReference>
<dbReference type="RefSeq" id="WP_209899061.1">
    <property type="nucleotide sequence ID" value="NZ_BAAAJW010000029.1"/>
</dbReference>
<keyword evidence="3" id="KW-1185">Reference proteome</keyword>
<proteinExistence type="predicted"/>
<name>A0ABS4WWY3_9MICO</name>
<evidence type="ECO:0000313" key="3">
    <source>
        <dbReference type="Proteomes" id="UP001519290"/>
    </source>
</evidence>
<feature type="transmembrane region" description="Helical" evidence="1">
    <location>
        <begin position="41"/>
        <end position="63"/>
    </location>
</feature>
<dbReference type="Pfam" id="PF06182">
    <property type="entry name" value="ABC2_membrane_6"/>
    <property type="match status" value="1"/>
</dbReference>
<reference evidence="2 3" key="1">
    <citation type="submission" date="2021-03" db="EMBL/GenBank/DDBJ databases">
        <title>Sequencing the genomes of 1000 actinobacteria strains.</title>
        <authorList>
            <person name="Klenk H.-P."/>
        </authorList>
    </citation>
    <scope>NUCLEOTIDE SEQUENCE [LARGE SCALE GENOMIC DNA]</scope>
    <source>
        <strain evidence="2 3">DSM 14566</strain>
    </source>
</reference>
<dbReference type="EMBL" id="JAGIOD010000001">
    <property type="protein sequence ID" value="MBP2380712.1"/>
    <property type="molecule type" value="Genomic_DNA"/>
</dbReference>
<feature type="transmembrane region" description="Helical" evidence="1">
    <location>
        <begin position="75"/>
        <end position="98"/>
    </location>
</feature>
<evidence type="ECO:0000256" key="1">
    <source>
        <dbReference type="SAM" id="Phobius"/>
    </source>
</evidence>
<keyword evidence="1" id="KW-0472">Membrane</keyword>
<organism evidence="2 3">
    <name type="scientific">Brachybacterium sacelli</name>
    <dbReference type="NCBI Taxonomy" id="173364"/>
    <lineage>
        <taxon>Bacteria</taxon>
        <taxon>Bacillati</taxon>
        <taxon>Actinomycetota</taxon>
        <taxon>Actinomycetes</taxon>
        <taxon>Micrococcales</taxon>
        <taxon>Dermabacteraceae</taxon>
        <taxon>Brachybacterium</taxon>
    </lineage>
</organism>
<gene>
    <name evidence="2" type="ORF">JOF43_000669</name>
</gene>